<name>A0A139XES8_9CYAN</name>
<dbReference type="PANTHER" id="PTHR48104">
    <property type="entry name" value="METACASPASE-4"/>
    <property type="match status" value="1"/>
</dbReference>
<dbReference type="OrthoDB" id="8447555at2"/>
<protein>
    <submittedName>
        <fullName evidence="2">Peptidase C14</fullName>
    </submittedName>
</protein>
<dbReference type="GO" id="GO:0004197">
    <property type="term" value="F:cysteine-type endopeptidase activity"/>
    <property type="evidence" value="ECO:0007669"/>
    <property type="project" value="InterPro"/>
</dbReference>
<dbReference type="Proteomes" id="UP000076925">
    <property type="component" value="Unassembled WGS sequence"/>
</dbReference>
<dbReference type="STRING" id="128403.WA1_13960"/>
<dbReference type="InterPro" id="IPR050452">
    <property type="entry name" value="Metacaspase"/>
</dbReference>
<feature type="domain" description="Peptidase C14 caspase" evidence="1">
    <location>
        <begin position="12"/>
        <end position="300"/>
    </location>
</feature>
<sequence length="697" mass="76677">MTDQINQMPKFYALLIGIDYYIPNRLSDGSSYRNLRGCVRDINHVEAYLLNTLKVPGTQLFKLTASNGDNSITPKEPPEQWPTYKNIVAKFEELTQVADKDDLVYIHYSGHGGRTKTNYSKVKGNDGVDEALVPTDIGEPEGQYLRDLELAKILQRMVDKGLVVTVVLDSCHSGGATKGVDADVRGLDVIDQTPRPNESLVAPPEELMATWENLAGGTRNITAASGWLPEPKGYTLLAACRENELAYEYAFDGNERSGALSYWLLDSLMLLGTGVTYKTLHNRLLAKIHTQFERQTPMLQGEGDRTIFKSISASSHPTVPVIQVDVTKNRVQLQAGQAQGLRKGAEFAIYPLNTLDFSQTDKLALVKITQLGAAISWAEITELLGETKIEDIQSGSPAVLLNPGVKLIRKVSILPPEKNNQTFGIDTHAGLTAIESAITEGKGWVEVSNDKDSDYQVTINAVGEYEILRSGTAIANLRPALKVDDRDAAVNLVKRLVHLSKYYATLDLKNHDTTSPLQGKIKVELCQIPEDYEPGDKLELIPFNAPGNVPILDVNQFACLRIRNEGFQTLNITVLAIQADWSIVKGYPSGAAYQPLAPGQEITWRIQTSLPQDVKEGTDVLKVFATIDATSFDWLEIPALDKTINGKNPDRAANPLEKLMAAFATEEAPPKKNVSSAAYASEGWTTEQVELYIKQKV</sequence>
<dbReference type="EMBL" id="ANNX02000016">
    <property type="protein sequence ID" value="KYC43197.1"/>
    <property type="molecule type" value="Genomic_DNA"/>
</dbReference>
<dbReference type="Pfam" id="PF00656">
    <property type="entry name" value="Peptidase_C14"/>
    <property type="match status" value="1"/>
</dbReference>
<dbReference type="RefSeq" id="WP_017747746.1">
    <property type="nucleotide sequence ID" value="NZ_KQ976354.1"/>
</dbReference>
<dbReference type="Gene3D" id="3.40.50.1460">
    <property type="match status" value="1"/>
</dbReference>
<dbReference type="GO" id="GO:0006508">
    <property type="term" value="P:proteolysis"/>
    <property type="evidence" value="ECO:0007669"/>
    <property type="project" value="InterPro"/>
</dbReference>
<keyword evidence="3" id="KW-1185">Reference proteome</keyword>
<dbReference type="PANTHER" id="PTHR48104:SF30">
    <property type="entry name" value="METACASPASE-1"/>
    <property type="match status" value="1"/>
</dbReference>
<evidence type="ECO:0000259" key="1">
    <source>
        <dbReference type="Pfam" id="PF00656"/>
    </source>
</evidence>
<evidence type="ECO:0000313" key="2">
    <source>
        <dbReference type="EMBL" id="KYC43197.1"/>
    </source>
</evidence>
<dbReference type="InterPro" id="IPR011600">
    <property type="entry name" value="Pept_C14_caspase"/>
</dbReference>
<accession>A0A139XES8</accession>
<dbReference type="GO" id="GO:0005737">
    <property type="term" value="C:cytoplasm"/>
    <property type="evidence" value="ECO:0007669"/>
    <property type="project" value="TreeGrafter"/>
</dbReference>
<gene>
    <name evidence="2" type="ORF">WA1_13960</name>
</gene>
<organism evidence="2 3">
    <name type="scientific">Scytonema hofmannii PCC 7110</name>
    <dbReference type="NCBI Taxonomy" id="128403"/>
    <lineage>
        <taxon>Bacteria</taxon>
        <taxon>Bacillati</taxon>
        <taxon>Cyanobacteriota</taxon>
        <taxon>Cyanophyceae</taxon>
        <taxon>Nostocales</taxon>
        <taxon>Scytonemataceae</taxon>
        <taxon>Scytonema</taxon>
    </lineage>
</organism>
<proteinExistence type="predicted"/>
<comment type="caution">
    <text evidence="2">The sequence shown here is derived from an EMBL/GenBank/DDBJ whole genome shotgun (WGS) entry which is preliminary data.</text>
</comment>
<dbReference type="AlphaFoldDB" id="A0A139XES8"/>
<evidence type="ECO:0000313" key="3">
    <source>
        <dbReference type="Proteomes" id="UP000076925"/>
    </source>
</evidence>
<reference evidence="2 3" key="1">
    <citation type="journal article" date="2013" name="Genome Biol. Evol.">
        <title>Genomes of Stigonematalean cyanobacteria (subsection V) and the evolution of oxygenic photosynthesis from prokaryotes to plastids.</title>
        <authorList>
            <person name="Dagan T."/>
            <person name="Roettger M."/>
            <person name="Stucken K."/>
            <person name="Landan G."/>
            <person name="Koch R."/>
            <person name="Major P."/>
            <person name="Gould S.B."/>
            <person name="Goremykin V.V."/>
            <person name="Rippka R."/>
            <person name="Tandeau de Marsac N."/>
            <person name="Gugger M."/>
            <person name="Lockhart P.J."/>
            <person name="Allen J.F."/>
            <person name="Brune I."/>
            <person name="Maus I."/>
            <person name="Puhler A."/>
            <person name="Martin W.F."/>
        </authorList>
    </citation>
    <scope>NUCLEOTIDE SEQUENCE [LARGE SCALE GENOMIC DNA]</scope>
    <source>
        <strain evidence="2 3">PCC 7110</strain>
    </source>
</reference>